<proteinExistence type="predicted"/>
<feature type="compositionally biased region" description="Basic and acidic residues" evidence="1">
    <location>
        <begin position="30"/>
        <end position="51"/>
    </location>
</feature>
<evidence type="ECO:0000313" key="2">
    <source>
        <dbReference type="EMBL" id="KAI1694685.1"/>
    </source>
</evidence>
<name>A0AAD4MIK3_9BILA</name>
<dbReference type="Proteomes" id="UP001201812">
    <property type="component" value="Unassembled WGS sequence"/>
</dbReference>
<evidence type="ECO:0000313" key="3">
    <source>
        <dbReference type="Proteomes" id="UP001201812"/>
    </source>
</evidence>
<organism evidence="2 3">
    <name type="scientific">Ditylenchus destructor</name>
    <dbReference type="NCBI Taxonomy" id="166010"/>
    <lineage>
        <taxon>Eukaryota</taxon>
        <taxon>Metazoa</taxon>
        <taxon>Ecdysozoa</taxon>
        <taxon>Nematoda</taxon>
        <taxon>Chromadorea</taxon>
        <taxon>Rhabditida</taxon>
        <taxon>Tylenchina</taxon>
        <taxon>Tylenchomorpha</taxon>
        <taxon>Sphaerularioidea</taxon>
        <taxon>Anguinidae</taxon>
        <taxon>Anguininae</taxon>
        <taxon>Ditylenchus</taxon>
    </lineage>
</organism>
<keyword evidence="3" id="KW-1185">Reference proteome</keyword>
<reference evidence="2" key="1">
    <citation type="submission" date="2022-01" db="EMBL/GenBank/DDBJ databases">
        <title>Genome Sequence Resource for Two Populations of Ditylenchus destructor, the Migratory Endoparasitic Phytonematode.</title>
        <authorList>
            <person name="Zhang H."/>
            <person name="Lin R."/>
            <person name="Xie B."/>
        </authorList>
    </citation>
    <scope>NUCLEOTIDE SEQUENCE</scope>
    <source>
        <strain evidence="2">BazhouSP</strain>
    </source>
</reference>
<evidence type="ECO:0000256" key="1">
    <source>
        <dbReference type="SAM" id="MobiDB-lite"/>
    </source>
</evidence>
<gene>
    <name evidence="2" type="ORF">DdX_19980</name>
</gene>
<comment type="caution">
    <text evidence="2">The sequence shown here is derived from an EMBL/GenBank/DDBJ whole genome shotgun (WGS) entry which is preliminary data.</text>
</comment>
<feature type="region of interest" description="Disordered" evidence="1">
    <location>
        <begin position="1"/>
        <end position="57"/>
    </location>
</feature>
<sequence length="76" mass="8093">MNKNVVETIMGEMDASAAEISNTAEPQTKSPKDKSPKSKDGKTGETKKESNSKASSICELNLNGNVVTCLFEANQS</sequence>
<dbReference type="EMBL" id="JAKKPZ010000480">
    <property type="protein sequence ID" value="KAI1694685.1"/>
    <property type="molecule type" value="Genomic_DNA"/>
</dbReference>
<accession>A0AAD4MIK3</accession>
<dbReference type="AlphaFoldDB" id="A0AAD4MIK3"/>
<protein>
    <submittedName>
        <fullName evidence="2">Uncharacterized protein</fullName>
    </submittedName>
</protein>